<reference evidence="2 3" key="1">
    <citation type="submission" date="2018-06" db="EMBL/GenBank/DDBJ databases">
        <authorList>
            <consortium name="Pathogen Informatics"/>
            <person name="Doyle S."/>
        </authorList>
    </citation>
    <scope>NUCLEOTIDE SEQUENCE [LARGE SCALE GENOMIC DNA]</scope>
    <source>
        <strain evidence="2 3">NCTC7915</strain>
    </source>
</reference>
<keyword evidence="1" id="KW-0812">Transmembrane</keyword>
<feature type="transmembrane region" description="Helical" evidence="1">
    <location>
        <begin position="81"/>
        <end position="98"/>
    </location>
</feature>
<dbReference type="Proteomes" id="UP000254118">
    <property type="component" value="Unassembled WGS sequence"/>
</dbReference>
<evidence type="ECO:0000256" key="1">
    <source>
        <dbReference type="SAM" id="Phobius"/>
    </source>
</evidence>
<feature type="transmembrane region" description="Helical" evidence="1">
    <location>
        <begin position="104"/>
        <end position="125"/>
    </location>
</feature>
<keyword evidence="1" id="KW-0472">Membrane</keyword>
<name>A0AA46H0A6_9MICO</name>
<dbReference type="Pfam" id="PF11255">
    <property type="entry name" value="DUF3054"/>
    <property type="match status" value="1"/>
</dbReference>
<evidence type="ECO:0000313" key="2">
    <source>
        <dbReference type="EMBL" id="STD08795.1"/>
    </source>
</evidence>
<protein>
    <submittedName>
        <fullName evidence="2">Protein of uncharacterized function (DUF3054)</fullName>
    </submittedName>
</protein>
<sequence length="131" mass="13304">MSTTSPLPHSTRLVRLPAAAIAAIDVVCIVAFAAIGRGNHGESLGLAAILGVATPFLIGLAAAWAVTYASKHAAPRTIRQGVLVWIVTLAGGMSVRSMSGGGTAVAFVIVSAIFLSLTLIGWRAVAARRSA</sequence>
<proteinExistence type="predicted"/>
<dbReference type="AlphaFoldDB" id="A0AA46H0A6"/>
<evidence type="ECO:0000313" key="3">
    <source>
        <dbReference type="Proteomes" id="UP000254118"/>
    </source>
</evidence>
<keyword evidence="1" id="KW-1133">Transmembrane helix</keyword>
<feature type="transmembrane region" description="Helical" evidence="1">
    <location>
        <begin position="12"/>
        <end position="35"/>
    </location>
</feature>
<comment type="caution">
    <text evidence="2">The sequence shown here is derived from an EMBL/GenBank/DDBJ whole genome shotgun (WGS) entry which is preliminary data.</text>
</comment>
<accession>A0AA46H0A6</accession>
<organism evidence="2 3">
    <name type="scientific">Dermatophilus congolensis</name>
    <dbReference type="NCBI Taxonomy" id="1863"/>
    <lineage>
        <taxon>Bacteria</taxon>
        <taxon>Bacillati</taxon>
        <taxon>Actinomycetota</taxon>
        <taxon>Actinomycetes</taxon>
        <taxon>Micrococcales</taxon>
        <taxon>Dermatophilaceae</taxon>
        <taxon>Dermatophilus</taxon>
    </lineage>
</organism>
<dbReference type="RefSeq" id="WP_115030397.1">
    <property type="nucleotide sequence ID" value="NZ_UFYA01000001.1"/>
</dbReference>
<dbReference type="EMBL" id="UFYA01000001">
    <property type="protein sequence ID" value="STD08795.1"/>
    <property type="molecule type" value="Genomic_DNA"/>
</dbReference>
<dbReference type="InterPro" id="IPR021414">
    <property type="entry name" value="DUF3054"/>
</dbReference>
<feature type="transmembrane region" description="Helical" evidence="1">
    <location>
        <begin position="47"/>
        <end position="69"/>
    </location>
</feature>
<gene>
    <name evidence="2" type="ORF">NCTC7915_01075</name>
</gene>